<protein>
    <recommendedName>
        <fullName evidence="2 3">Segregation and condensation protein A</fullName>
    </recommendedName>
</protein>
<gene>
    <name evidence="3 4" type="primary">scpA</name>
    <name evidence="4" type="ORF">CLLI_14010</name>
</gene>
<dbReference type="GO" id="GO:0051301">
    <property type="term" value="P:cell division"/>
    <property type="evidence" value="ECO:0007669"/>
    <property type="project" value="UniProtKB-KW"/>
</dbReference>
<organism evidence="4 5">
    <name type="scientific">Clostridium liquoris</name>
    <dbReference type="NCBI Taxonomy" id="1289519"/>
    <lineage>
        <taxon>Bacteria</taxon>
        <taxon>Bacillati</taxon>
        <taxon>Bacillota</taxon>
        <taxon>Clostridia</taxon>
        <taxon>Eubacteriales</taxon>
        <taxon>Clostridiaceae</taxon>
        <taxon>Clostridium</taxon>
    </lineage>
</organism>
<dbReference type="Gene3D" id="6.10.250.2410">
    <property type="match status" value="1"/>
</dbReference>
<dbReference type="AlphaFoldDB" id="A0A2T0B4L1"/>
<dbReference type="Proteomes" id="UP000239706">
    <property type="component" value="Unassembled WGS sequence"/>
</dbReference>
<dbReference type="InterPro" id="IPR023093">
    <property type="entry name" value="ScpA-like_C"/>
</dbReference>
<comment type="subcellular location">
    <subcellularLocation>
        <location evidence="3">Cytoplasm</location>
    </subcellularLocation>
    <text evidence="3">Associated with two foci at the outer edges of the nucleoid region in young cells, and at four foci within both cell halves in older cells.</text>
</comment>
<reference evidence="4 5" key="1">
    <citation type="submission" date="2018-03" db="EMBL/GenBank/DDBJ databases">
        <title>Genome sequence of Clostridium liquoris DSM 100320.</title>
        <authorList>
            <person name="Poehlein A."/>
            <person name="Daniel R."/>
        </authorList>
    </citation>
    <scope>NUCLEOTIDE SEQUENCE [LARGE SCALE GENOMIC DNA]</scope>
    <source>
        <strain evidence="4 5">DSM 100320</strain>
    </source>
</reference>
<dbReference type="PANTHER" id="PTHR33969:SF2">
    <property type="entry name" value="SEGREGATION AND CONDENSATION PROTEIN A"/>
    <property type="match status" value="1"/>
</dbReference>
<sequence>MALKIKIDNFEGPFDLLLHLIKKNELDIYNISISQITNQYLQYINSLKEMDLEITSEFIVIAATLLQIKSRELLPKAKEDESAVTLEEQDPEKILIEKLIEYKKYKGAAAFLKSKAGMEHIMFTKKPEVIVEDKKDIKMEEVFKNITILDLFNIYNEIMRTYKNKMNTNAISGEIPIDQYKIEDKMIYIKQRIKKSKSISFSKLAKECSAKIEVIVTFLGMLELIKLRVIRVTQEENFKEIFLERVDLNEKTKYESN</sequence>
<dbReference type="GO" id="GO:0005737">
    <property type="term" value="C:cytoplasm"/>
    <property type="evidence" value="ECO:0007669"/>
    <property type="project" value="UniProtKB-SubCell"/>
</dbReference>
<proteinExistence type="inferred from homology"/>
<dbReference type="GO" id="GO:0006260">
    <property type="term" value="P:DNA replication"/>
    <property type="evidence" value="ECO:0007669"/>
    <property type="project" value="UniProtKB-UniRule"/>
</dbReference>
<keyword evidence="3" id="KW-0963">Cytoplasm</keyword>
<comment type="function">
    <text evidence="3">Participates in chromosomal partition during cell division. May act via the formation of a condensin-like complex containing Smc and ScpB that pull DNA away from mid-cell into both cell halves.</text>
</comment>
<comment type="caution">
    <text evidence="4">The sequence shown here is derived from an EMBL/GenBank/DDBJ whole genome shotgun (WGS) entry which is preliminary data.</text>
</comment>
<name>A0A2T0B4L1_9CLOT</name>
<accession>A0A2T0B4L1</accession>
<keyword evidence="5" id="KW-1185">Reference proteome</keyword>
<dbReference type="RefSeq" id="WP_106063516.1">
    <property type="nucleotide sequence ID" value="NZ_PVXO01000036.1"/>
</dbReference>
<keyword evidence="3" id="KW-0131">Cell cycle</keyword>
<evidence type="ECO:0000313" key="5">
    <source>
        <dbReference type="Proteomes" id="UP000239706"/>
    </source>
</evidence>
<keyword evidence="1 3" id="KW-0159">Chromosome partition</keyword>
<dbReference type="EMBL" id="PVXO01000036">
    <property type="protein sequence ID" value="PRR78819.1"/>
    <property type="molecule type" value="Genomic_DNA"/>
</dbReference>
<dbReference type="GO" id="GO:0007059">
    <property type="term" value="P:chromosome segregation"/>
    <property type="evidence" value="ECO:0007669"/>
    <property type="project" value="UniProtKB-UniRule"/>
</dbReference>
<evidence type="ECO:0000313" key="4">
    <source>
        <dbReference type="EMBL" id="PRR78819.1"/>
    </source>
</evidence>
<evidence type="ECO:0000256" key="1">
    <source>
        <dbReference type="ARBA" id="ARBA00022829"/>
    </source>
</evidence>
<dbReference type="OrthoDB" id="9811016at2"/>
<dbReference type="HAMAP" id="MF_01805">
    <property type="entry name" value="ScpA"/>
    <property type="match status" value="1"/>
</dbReference>
<dbReference type="Gene3D" id="1.10.10.580">
    <property type="entry name" value="Structural maintenance of chromosome 1. Chain E"/>
    <property type="match status" value="1"/>
</dbReference>
<comment type="similarity">
    <text evidence="3">Belongs to the ScpA family.</text>
</comment>
<dbReference type="Pfam" id="PF02616">
    <property type="entry name" value="SMC_ScpA"/>
    <property type="match status" value="1"/>
</dbReference>
<dbReference type="InterPro" id="IPR003768">
    <property type="entry name" value="ScpA"/>
</dbReference>
<evidence type="ECO:0000256" key="2">
    <source>
        <dbReference type="ARBA" id="ARBA00044777"/>
    </source>
</evidence>
<evidence type="ECO:0000256" key="3">
    <source>
        <dbReference type="HAMAP-Rule" id="MF_01805"/>
    </source>
</evidence>
<comment type="subunit">
    <text evidence="3">Component of a cohesin-like complex composed of ScpA, ScpB and the Smc homodimer, in which ScpA and ScpB bind to the head domain of Smc. The presence of the three proteins is required for the association of the complex with DNA.</text>
</comment>
<keyword evidence="3" id="KW-0132">Cell division</keyword>
<dbReference type="PANTHER" id="PTHR33969">
    <property type="entry name" value="SEGREGATION AND CONDENSATION PROTEIN A"/>
    <property type="match status" value="1"/>
</dbReference>
<dbReference type="NCBIfam" id="NF000994">
    <property type="entry name" value="PRK00104.1-3"/>
    <property type="match status" value="1"/>
</dbReference>